<dbReference type="Proteomes" id="UP000533269">
    <property type="component" value="Unassembled WGS sequence"/>
</dbReference>
<protein>
    <submittedName>
        <fullName evidence="2">RimJ/RimL family protein N-acetyltransferase</fullName>
    </submittedName>
</protein>
<dbReference type="PROSITE" id="PS51186">
    <property type="entry name" value="GNAT"/>
    <property type="match status" value="1"/>
</dbReference>
<dbReference type="EMBL" id="JACHVY010000004">
    <property type="protein sequence ID" value="MBB2903059.1"/>
    <property type="molecule type" value="Genomic_DNA"/>
</dbReference>
<organism evidence="2 3">
    <name type="scientific">Kineococcus radiotolerans</name>
    <dbReference type="NCBI Taxonomy" id="131568"/>
    <lineage>
        <taxon>Bacteria</taxon>
        <taxon>Bacillati</taxon>
        <taxon>Actinomycetota</taxon>
        <taxon>Actinomycetes</taxon>
        <taxon>Kineosporiales</taxon>
        <taxon>Kineosporiaceae</taxon>
        <taxon>Kineococcus</taxon>
    </lineage>
</organism>
<evidence type="ECO:0000313" key="2">
    <source>
        <dbReference type="EMBL" id="MBB2903059.1"/>
    </source>
</evidence>
<dbReference type="InterPro" id="IPR016181">
    <property type="entry name" value="Acyl_CoA_acyltransferase"/>
</dbReference>
<proteinExistence type="predicted"/>
<dbReference type="PANTHER" id="PTHR43792:SF1">
    <property type="entry name" value="N-ACETYLTRANSFERASE DOMAIN-CONTAINING PROTEIN"/>
    <property type="match status" value="1"/>
</dbReference>
<dbReference type="RefSeq" id="WP_311736697.1">
    <property type="nucleotide sequence ID" value="NZ_JACHVY010000004.1"/>
</dbReference>
<feature type="domain" description="N-acetyltransferase" evidence="1">
    <location>
        <begin position="24"/>
        <end position="194"/>
    </location>
</feature>
<sequence length="202" mass="22675">MSDIGGEAPAPLDTLSWPVRTARLGIRRVTADDEGRLWAYRRLDEVSRWGSWRPVDRDDWRAILTARLRDLLVVELDGRVVGDLMVRVEDGWAQREVRGRARGVQAELGWALDPAAAGRGYATEAVREVLRLCFEDLGLRRVTANAFAANEASCRLAERVGMRREVHAVADSLHRDLGWIDGVGYALLEEEWRAGRGARTES</sequence>
<keyword evidence="2" id="KW-0808">Transferase</keyword>
<dbReference type="AlphaFoldDB" id="A0A7W4TQ51"/>
<dbReference type="InterPro" id="IPR000182">
    <property type="entry name" value="GNAT_dom"/>
</dbReference>
<evidence type="ECO:0000259" key="1">
    <source>
        <dbReference type="PROSITE" id="PS51186"/>
    </source>
</evidence>
<dbReference type="SUPFAM" id="SSF55729">
    <property type="entry name" value="Acyl-CoA N-acyltransferases (Nat)"/>
    <property type="match status" value="1"/>
</dbReference>
<accession>A0A7W4TQ51</accession>
<evidence type="ECO:0000313" key="3">
    <source>
        <dbReference type="Proteomes" id="UP000533269"/>
    </source>
</evidence>
<dbReference type="InterPro" id="IPR051531">
    <property type="entry name" value="N-acetyltransferase"/>
</dbReference>
<gene>
    <name evidence="2" type="ORF">FHR75_003895</name>
</gene>
<dbReference type="Gene3D" id="3.40.630.30">
    <property type="match status" value="1"/>
</dbReference>
<dbReference type="Pfam" id="PF13302">
    <property type="entry name" value="Acetyltransf_3"/>
    <property type="match status" value="1"/>
</dbReference>
<dbReference type="PANTHER" id="PTHR43792">
    <property type="entry name" value="GNAT FAMILY, PUTATIVE (AFU_ORTHOLOGUE AFUA_3G00765)-RELATED-RELATED"/>
    <property type="match status" value="1"/>
</dbReference>
<reference evidence="2 3" key="1">
    <citation type="submission" date="2020-08" db="EMBL/GenBank/DDBJ databases">
        <title>The Agave Microbiome: Exploring the role of microbial communities in plant adaptations to desert environments.</title>
        <authorList>
            <person name="Partida-Martinez L.P."/>
        </authorList>
    </citation>
    <scope>NUCLEOTIDE SEQUENCE [LARGE SCALE GENOMIC DNA]</scope>
    <source>
        <strain evidence="2 3">AS2.23</strain>
    </source>
</reference>
<reference evidence="2 3" key="2">
    <citation type="submission" date="2020-08" db="EMBL/GenBank/DDBJ databases">
        <authorList>
            <person name="Partida-Martinez L."/>
            <person name="Huntemann M."/>
            <person name="Clum A."/>
            <person name="Wang J."/>
            <person name="Palaniappan K."/>
            <person name="Ritter S."/>
            <person name="Chen I.-M."/>
            <person name="Stamatis D."/>
            <person name="Reddy T."/>
            <person name="O'Malley R."/>
            <person name="Daum C."/>
            <person name="Shapiro N."/>
            <person name="Ivanova N."/>
            <person name="Kyrpides N."/>
            <person name="Woyke T."/>
        </authorList>
    </citation>
    <scope>NUCLEOTIDE SEQUENCE [LARGE SCALE GENOMIC DNA]</scope>
    <source>
        <strain evidence="2 3">AS2.23</strain>
    </source>
</reference>
<name>A0A7W4TQ51_KINRA</name>
<dbReference type="GO" id="GO:0016747">
    <property type="term" value="F:acyltransferase activity, transferring groups other than amino-acyl groups"/>
    <property type="evidence" value="ECO:0007669"/>
    <property type="project" value="InterPro"/>
</dbReference>
<comment type="caution">
    <text evidence="2">The sequence shown here is derived from an EMBL/GenBank/DDBJ whole genome shotgun (WGS) entry which is preliminary data.</text>
</comment>